<dbReference type="InterPro" id="IPR013230">
    <property type="entry name" value="Peptidase_M15A_C"/>
</dbReference>
<evidence type="ECO:0000259" key="1">
    <source>
        <dbReference type="Pfam" id="PF08291"/>
    </source>
</evidence>
<evidence type="ECO:0000313" key="2">
    <source>
        <dbReference type="EMBL" id="ECR1614887.1"/>
    </source>
</evidence>
<dbReference type="Pfam" id="PF08291">
    <property type="entry name" value="Peptidase_M15_3"/>
    <property type="match status" value="1"/>
</dbReference>
<reference evidence="2" key="1">
    <citation type="submission" date="2019-09" db="EMBL/GenBank/DDBJ databases">
        <authorList>
            <person name="Ashton P.M."/>
            <person name="Dallman T."/>
            <person name="Nair S."/>
            <person name="De Pinna E."/>
            <person name="Peters T."/>
            <person name="Grant K."/>
        </authorList>
    </citation>
    <scope>NUCLEOTIDE SEQUENCE</scope>
    <source>
        <strain evidence="2">228931</strain>
    </source>
</reference>
<dbReference type="Gene3D" id="3.30.1380.10">
    <property type="match status" value="1"/>
</dbReference>
<feature type="non-terminal residue" evidence="2">
    <location>
        <position position="115"/>
    </location>
</feature>
<gene>
    <name evidence="2" type="ORF">F0K10_09100</name>
</gene>
<accession>A0A5Z1E319</accession>
<feature type="domain" description="Peptidase M15A C-terminal" evidence="1">
    <location>
        <begin position="6"/>
        <end position="106"/>
    </location>
</feature>
<sequence>MKNNPYFKESEFKCKCGKCELPQNVPSDELIDILCEIREHYNAPVIINSGYRCKEHNAEVGGAPKSQHAIGSAADFVVKGVKTEEVHQYVLITYGERGLGIAIKHNFNDPYAGFV</sequence>
<dbReference type="AlphaFoldDB" id="A0A5Z1E319"/>
<proteinExistence type="predicted"/>
<dbReference type="InterPro" id="IPR009045">
    <property type="entry name" value="Zn_M74/Hedgehog-like"/>
</dbReference>
<organism evidence="2">
    <name type="scientific">Campylobacter jejuni</name>
    <dbReference type="NCBI Taxonomy" id="197"/>
    <lineage>
        <taxon>Bacteria</taxon>
        <taxon>Pseudomonadati</taxon>
        <taxon>Campylobacterota</taxon>
        <taxon>Epsilonproteobacteria</taxon>
        <taxon>Campylobacterales</taxon>
        <taxon>Campylobacteraceae</taxon>
        <taxon>Campylobacter</taxon>
    </lineage>
</organism>
<name>A0A5Z1E319_CAMJU</name>
<comment type="caution">
    <text evidence="2">The sequence shown here is derived from an EMBL/GenBank/DDBJ whole genome shotgun (WGS) entry which is preliminary data.</text>
</comment>
<protein>
    <submittedName>
        <fullName evidence="2">DUF882 domain-containing protein</fullName>
    </submittedName>
</protein>
<dbReference type="EMBL" id="AAKEOA010000039">
    <property type="protein sequence ID" value="ECR1614887.1"/>
    <property type="molecule type" value="Genomic_DNA"/>
</dbReference>
<dbReference type="SUPFAM" id="SSF55166">
    <property type="entry name" value="Hedgehog/DD-peptidase"/>
    <property type="match status" value="1"/>
</dbReference>